<dbReference type="GO" id="GO:0005886">
    <property type="term" value="C:plasma membrane"/>
    <property type="evidence" value="ECO:0007669"/>
    <property type="project" value="UniProtKB-SubCell"/>
</dbReference>
<dbReference type="Proteomes" id="UP000516117">
    <property type="component" value="Chromosome"/>
</dbReference>
<accession>A0A7H0H714</accession>
<name>A0A7H0H714_9ACTN</name>
<evidence type="ECO:0000256" key="4">
    <source>
        <dbReference type="ARBA" id="ARBA00022989"/>
    </source>
</evidence>
<dbReference type="Pfam" id="PF01554">
    <property type="entry name" value="MatE"/>
    <property type="match status" value="1"/>
</dbReference>
<dbReference type="InterPro" id="IPR002528">
    <property type="entry name" value="MATE_fam"/>
</dbReference>
<evidence type="ECO:0000256" key="5">
    <source>
        <dbReference type="ARBA" id="ARBA00023136"/>
    </source>
</evidence>
<keyword evidence="3 6" id="KW-0812">Transmembrane</keyword>
<feature type="transmembrane region" description="Helical" evidence="6">
    <location>
        <begin position="116"/>
        <end position="138"/>
    </location>
</feature>
<gene>
    <name evidence="7" type="ORF">H9L22_02335</name>
</gene>
<feature type="transmembrane region" description="Helical" evidence="6">
    <location>
        <begin position="60"/>
        <end position="81"/>
    </location>
</feature>
<comment type="subcellular location">
    <subcellularLocation>
        <location evidence="1">Cell membrane</location>
        <topology evidence="1">Multi-pass membrane protein</topology>
    </subcellularLocation>
</comment>
<sequence>MLLWVVPVIVQIVLDPLFIFGLGASLGYGVAVTAGILIFAEPLVGAFLADGPSRADAVDAVRIVALGFAVAGVAPLVSGYFQALGRALGSYVISIGSLVAVKVPLVLALSGAGPTGIWVALPVGELVACLGAAALLLAARHRARTPASAPGAAPR</sequence>
<evidence type="ECO:0000313" key="8">
    <source>
        <dbReference type="Proteomes" id="UP000516117"/>
    </source>
</evidence>
<feature type="transmembrane region" description="Helical" evidence="6">
    <location>
        <begin position="12"/>
        <end position="40"/>
    </location>
</feature>
<evidence type="ECO:0000256" key="3">
    <source>
        <dbReference type="ARBA" id="ARBA00022692"/>
    </source>
</evidence>
<proteinExistence type="predicted"/>
<feature type="transmembrane region" description="Helical" evidence="6">
    <location>
        <begin position="88"/>
        <end position="110"/>
    </location>
</feature>
<protein>
    <submittedName>
        <fullName evidence="7">Uncharacterized protein</fullName>
    </submittedName>
</protein>
<evidence type="ECO:0000256" key="6">
    <source>
        <dbReference type="SAM" id="Phobius"/>
    </source>
</evidence>
<dbReference type="KEGG" id="tdf:H9L22_02335"/>
<evidence type="ECO:0000256" key="1">
    <source>
        <dbReference type="ARBA" id="ARBA00004651"/>
    </source>
</evidence>
<dbReference type="GO" id="GO:0015297">
    <property type="term" value="F:antiporter activity"/>
    <property type="evidence" value="ECO:0007669"/>
    <property type="project" value="InterPro"/>
</dbReference>
<dbReference type="InterPro" id="IPR051327">
    <property type="entry name" value="MATE_MepA_subfamily"/>
</dbReference>
<dbReference type="GO" id="GO:0042910">
    <property type="term" value="F:xenobiotic transmembrane transporter activity"/>
    <property type="evidence" value="ECO:0007669"/>
    <property type="project" value="InterPro"/>
</dbReference>
<dbReference type="AlphaFoldDB" id="A0A7H0H714"/>
<dbReference type="PANTHER" id="PTHR43823:SF3">
    <property type="entry name" value="MULTIDRUG EXPORT PROTEIN MEPA"/>
    <property type="match status" value="1"/>
</dbReference>
<keyword evidence="4 6" id="KW-1133">Transmembrane helix</keyword>
<evidence type="ECO:0000313" key="7">
    <source>
        <dbReference type="EMBL" id="QNP56330.1"/>
    </source>
</evidence>
<dbReference type="RefSeq" id="WP_187721440.1">
    <property type="nucleotide sequence ID" value="NZ_BAABBL010000001.1"/>
</dbReference>
<keyword evidence="5 6" id="KW-0472">Membrane</keyword>
<evidence type="ECO:0000256" key="2">
    <source>
        <dbReference type="ARBA" id="ARBA00022475"/>
    </source>
</evidence>
<keyword evidence="8" id="KW-1185">Reference proteome</keyword>
<keyword evidence="2" id="KW-1003">Cell membrane</keyword>
<reference evidence="7 8" key="1">
    <citation type="submission" date="2020-08" db="EMBL/GenBank/DDBJ databases">
        <title>Genome sequence of Tessaracoccus defluvii JCM 17540T.</title>
        <authorList>
            <person name="Hyun D.-W."/>
            <person name="Bae J.-W."/>
        </authorList>
    </citation>
    <scope>NUCLEOTIDE SEQUENCE [LARGE SCALE GENOMIC DNA]</scope>
    <source>
        <strain evidence="7 8">JCM 17540</strain>
    </source>
</reference>
<dbReference type="PANTHER" id="PTHR43823">
    <property type="entry name" value="SPORULATION PROTEIN YKVU"/>
    <property type="match status" value="1"/>
</dbReference>
<organism evidence="7 8">
    <name type="scientific">Tessaracoccus defluvii</name>
    <dbReference type="NCBI Taxonomy" id="1285901"/>
    <lineage>
        <taxon>Bacteria</taxon>
        <taxon>Bacillati</taxon>
        <taxon>Actinomycetota</taxon>
        <taxon>Actinomycetes</taxon>
        <taxon>Propionibacteriales</taxon>
        <taxon>Propionibacteriaceae</taxon>
        <taxon>Tessaracoccus</taxon>
    </lineage>
</organism>
<dbReference type="EMBL" id="CP060789">
    <property type="protein sequence ID" value="QNP56330.1"/>
    <property type="molecule type" value="Genomic_DNA"/>
</dbReference>